<evidence type="ECO:0000313" key="1">
    <source>
        <dbReference type="EMBL" id="JAH02444.1"/>
    </source>
</evidence>
<reference evidence="1" key="1">
    <citation type="submission" date="2014-11" db="EMBL/GenBank/DDBJ databases">
        <authorList>
            <person name="Amaro Gonzalez C."/>
        </authorList>
    </citation>
    <scope>NUCLEOTIDE SEQUENCE</scope>
</reference>
<name>A0A0E9PD49_ANGAN</name>
<dbReference type="AlphaFoldDB" id="A0A0E9PD49"/>
<dbReference type="EMBL" id="GBXM01106133">
    <property type="protein sequence ID" value="JAH02444.1"/>
    <property type="molecule type" value="Transcribed_RNA"/>
</dbReference>
<proteinExistence type="predicted"/>
<protein>
    <submittedName>
        <fullName evidence="1">Uncharacterized protein</fullName>
    </submittedName>
</protein>
<reference evidence="1" key="2">
    <citation type="journal article" date="2015" name="Fish Shellfish Immunol.">
        <title>Early steps in the European eel (Anguilla anguilla)-Vibrio vulnificus interaction in the gills: Role of the RtxA13 toxin.</title>
        <authorList>
            <person name="Callol A."/>
            <person name="Pajuelo D."/>
            <person name="Ebbesson L."/>
            <person name="Teles M."/>
            <person name="MacKenzie S."/>
            <person name="Amaro C."/>
        </authorList>
    </citation>
    <scope>NUCLEOTIDE SEQUENCE</scope>
</reference>
<sequence>MAVIIYSALDLPVNEPFCCCIITAFRTHHNFASAEVTPLPHHMSVIHCQIGCNGF</sequence>
<accession>A0A0E9PD49</accession>
<organism evidence="1">
    <name type="scientific">Anguilla anguilla</name>
    <name type="common">European freshwater eel</name>
    <name type="synonym">Muraena anguilla</name>
    <dbReference type="NCBI Taxonomy" id="7936"/>
    <lineage>
        <taxon>Eukaryota</taxon>
        <taxon>Metazoa</taxon>
        <taxon>Chordata</taxon>
        <taxon>Craniata</taxon>
        <taxon>Vertebrata</taxon>
        <taxon>Euteleostomi</taxon>
        <taxon>Actinopterygii</taxon>
        <taxon>Neopterygii</taxon>
        <taxon>Teleostei</taxon>
        <taxon>Anguilliformes</taxon>
        <taxon>Anguillidae</taxon>
        <taxon>Anguilla</taxon>
    </lineage>
</organism>